<dbReference type="PANTHER" id="PTHR10357">
    <property type="entry name" value="ALPHA-AMYLASE FAMILY MEMBER"/>
    <property type="match status" value="1"/>
</dbReference>
<dbReference type="InterPro" id="IPR017853">
    <property type="entry name" value="GH"/>
</dbReference>
<dbReference type="EMBL" id="CAXAMN010013169">
    <property type="protein sequence ID" value="CAK9040039.1"/>
    <property type="molecule type" value="Genomic_DNA"/>
</dbReference>
<protein>
    <recommendedName>
        <fullName evidence="4">Glycosyl hydrolase family 13 catalytic domain-containing protein</fullName>
    </recommendedName>
</protein>
<accession>A0ABP0LNA1</accession>
<dbReference type="Proteomes" id="UP001642484">
    <property type="component" value="Unassembled WGS sequence"/>
</dbReference>
<gene>
    <name evidence="5" type="ORF">CCMP2556_LOCUS21623</name>
</gene>
<keyword evidence="2" id="KW-0479">Metal-binding</keyword>
<dbReference type="PANTHER" id="PTHR10357:SF215">
    <property type="entry name" value="ALPHA-AMYLASE 1"/>
    <property type="match status" value="1"/>
</dbReference>
<evidence type="ECO:0000313" key="5">
    <source>
        <dbReference type="EMBL" id="CAK9040039.1"/>
    </source>
</evidence>
<dbReference type="Pfam" id="PF00128">
    <property type="entry name" value="Alpha-amylase"/>
    <property type="match status" value="1"/>
</dbReference>
<dbReference type="Gene3D" id="3.20.20.80">
    <property type="entry name" value="Glycosidases"/>
    <property type="match status" value="1"/>
</dbReference>
<proteinExistence type="predicted"/>
<evidence type="ECO:0000256" key="3">
    <source>
        <dbReference type="ARBA" id="ARBA00022729"/>
    </source>
</evidence>
<reference evidence="5 6" key="1">
    <citation type="submission" date="2024-02" db="EMBL/GenBank/DDBJ databases">
        <authorList>
            <person name="Chen Y."/>
            <person name="Shah S."/>
            <person name="Dougan E. K."/>
            <person name="Thang M."/>
            <person name="Chan C."/>
        </authorList>
    </citation>
    <scope>NUCLEOTIDE SEQUENCE [LARGE SCALE GENOMIC DNA]</scope>
</reference>
<dbReference type="InterPro" id="IPR006047">
    <property type="entry name" value="GH13_cat_dom"/>
</dbReference>
<comment type="caution">
    <text evidence="5">The sequence shown here is derived from an EMBL/GenBank/DDBJ whole genome shotgun (WGS) entry which is preliminary data.</text>
</comment>
<keyword evidence="6" id="KW-1185">Reference proteome</keyword>
<evidence type="ECO:0000256" key="2">
    <source>
        <dbReference type="ARBA" id="ARBA00022723"/>
    </source>
</evidence>
<name>A0ABP0LNA1_9DINO</name>
<evidence type="ECO:0000256" key="1">
    <source>
        <dbReference type="ARBA" id="ARBA00001913"/>
    </source>
</evidence>
<dbReference type="SUPFAM" id="SSF51445">
    <property type="entry name" value="(Trans)glycosidases"/>
    <property type="match status" value="1"/>
</dbReference>
<evidence type="ECO:0000313" key="6">
    <source>
        <dbReference type="Proteomes" id="UP001642484"/>
    </source>
</evidence>
<keyword evidence="3" id="KW-0732">Signal</keyword>
<feature type="domain" description="Glycosyl hydrolase family 13 catalytic" evidence="4">
    <location>
        <begin position="69"/>
        <end position="377"/>
    </location>
</feature>
<comment type="cofactor">
    <cofactor evidence="1">
        <name>Ca(2+)</name>
        <dbReference type="ChEBI" id="CHEBI:29108"/>
    </cofactor>
</comment>
<evidence type="ECO:0000259" key="4">
    <source>
        <dbReference type="SMART" id="SM00642"/>
    </source>
</evidence>
<sequence>MCSSLHVSMDSRLAHEVNSGPAPFDRFAVPNRRVLTTLGVLGRRPPLLRQVPFDDSVYYHQRDRPATMSFKDYVVGTDQWNGPVQAGMYTQNDSKILGTLVKEKKATCGPNVPQQTECSCFPGNSGEVCPHYTTSLQVEGWMGGLGDLNHSHPFVQQELLNYAVDLVQDYGADALRLDTAIYLDLQFVKEVQQAVGVEILGEATVNNLTYQAYLMRDEKNERILTGLLNFPPFYQVPTAFCGFNMGGEFGDWSMQGTWSDKGPDMRGLGQVMTEQQNSKLYESLDLMGTFADNHDENARINYYCKADQVRIKNTLVWVLFSQGIPIIYYGTEQGLNGHQPKDNTSIGQDEMRESIWQSHYNTETWQYNYIKTLLSTRKVNSIGAGYSEVKSFDQHHLVFTRSCDGGLREAWVFLNNAGDGRRHSRIRYCPGPLPGINGQAWYDAISGRRMDQHLSEGCFTAPDAEPKVLVLRMDEIIVS</sequence>
<organism evidence="5 6">
    <name type="scientific">Durusdinium trenchii</name>
    <dbReference type="NCBI Taxonomy" id="1381693"/>
    <lineage>
        <taxon>Eukaryota</taxon>
        <taxon>Sar</taxon>
        <taxon>Alveolata</taxon>
        <taxon>Dinophyceae</taxon>
        <taxon>Suessiales</taxon>
        <taxon>Symbiodiniaceae</taxon>
        <taxon>Durusdinium</taxon>
    </lineage>
</organism>
<dbReference type="SMART" id="SM00642">
    <property type="entry name" value="Aamy"/>
    <property type="match status" value="1"/>
</dbReference>